<dbReference type="PANTHER" id="PTHR32305:SF15">
    <property type="entry name" value="PROTEIN RHSA-RELATED"/>
    <property type="match status" value="1"/>
</dbReference>
<gene>
    <name evidence="9" type="ORF">B0H98_102378</name>
</gene>
<dbReference type="InterPro" id="IPR050708">
    <property type="entry name" value="T6SS_VgrG/RHS"/>
</dbReference>
<dbReference type="NCBIfam" id="TIGR03361">
    <property type="entry name" value="VI_Rhs_Vgr"/>
    <property type="match status" value="1"/>
</dbReference>
<dbReference type="OrthoDB" id="9815414at2"/>
<dbReference type="EMBL" id="PVTK01000002">
    <property type="protein sequence ID" value="PRY65846.1"/>
    <property type="molecule type" value="Genomic_DNA"/>
</dbReference>
<dbReference type="Gene3D" id="2.40.50.230">
    <property type="entry name" value="Gp5 N-terminal domain"/>
    <property type="match status" value="1"/>
</dbReference>
<dbReference type="InterPro" id="IPR017847">
    <property type="entry name" value="T6SS_RhsGE_Vgr_subset"/>
</dbReference>
<evidence type="ECO:0000259" key="6">
    <source>
        <dbReference type="Pfam" id="PF20148"/>
    </source>
</evidence>
<evidence type="ECO:0000259" key="5">
    <source>
        <dbReference type="Pfam" id="PF04717"/>
    </source>
</evidence>
<dbReference type="InterPro" id="IPR045351">
    <property type="entry name" value="DUF6531"/>
</dbReference>
<dbReference type="Pfam" id="PF20148">
    <property type="entry name" value="DUF6531"/>
    <property type="match status" value="1"/>
</dbReference>
<accession>A0A2T0V6P3</accession>
<evidence type="ECO:0000256" key="1">
    <source>
        <dbReference type="ARBA" id="ARBA00004613"/>
    </source>
</evidence>
<keyword evidence="4" id="KW-0677">Repeat</keyword>
<dbReference type="SUPFAM" id="SSF69255">
    <property type="entry name" value="gp5 N-terminal domain-like"/>
    <property type="match status" value="1"/>
</dbReference>
<dbReference type="Gene3D" id="2.180.10.10">
    <property type="entry name" value="RHS repeat-associated core"/>
    <property type="match status" value="2"/>
</dbReference>
<evidence type="ECO:0000259" key="7">
    <source>
        <dbReference type="Pfam" id="PF22178"/>
    </source>
</evidence>
<dbReference type="Gene3D" id="4.10.220.110">
    <property type="match status" value="1"/>
</dbReference>
<sequence length="1943" mass="215832">MADGTGLQFTLTLPGADDTAVVRFTHREALSEPFTLSVEFASRAHDLSPTDCLDQTATLTVWQDGEPLRRIHGIVSEFAQGDRGHRRSFYQVVIRPALWRLSLRHNSRIFQETLPYDAITTLAQERGLTDIGFATTRTPLEREYLVQYRETDLAFIERLAAEEGCFYFHEFENAEGGAHRLVFADATAVLPSVGERTYHGRAGGTPPRRHLRKLRQVSRVRPASAMLKDYTFKNPAYAQLHEHLAPGLGEHAQREDYEHFDYPGRYKKDGSGKPFTRHRLESLRADALVAQAESDLPELAPGICFTLTDHDVESLNQDWQVLGVVHVGEQPQALEEDGMARGSATSDQAGEQMTRYHNSVELMPRDQTWRPIPNPKPRVDGPQVAFVVGPEGEEIYCDEHGRVKVQFPWDRYAEPDDTASCWIRVAQGWAGGGYGSMAIPRIGHEVIVSFLEGDPDQPLVTGRTYHAVNIPPYPLPEHKTRTVIRTQSHKAEGFNELRFEDEAGEEHIWLHAQKDLELLTLNDRTEEIRRDSHLKLHRNRLTEIHNDDHLTVHNHRHTQIKGDDHLQVDQTRHEFYGDSQLLEAGREVHYKAGSQVVIEAGAEITLKAGSSFVKLDPSGVTIVGSQVKINSGGSPGRGQGQAIVLPRLPGEAEPEESEDVTLEPHQTPLLSSDIAAATPLALDDIDITDGLADNCSACEPAVGSPVNPLLGAKLLPAETDFALPAPRPFVFSRGYLSSKARIGVLGQGWSLPGESLAITLDDDACIIHDAQGRQITFGPLEPGQARFSPTEQLWIRRGGSSAKDNALSDAPRWQALDETLRDDPARIVLSDTSGLYYVFARPEQTGTRWPLIEERDRNGYATAYQWDNGLLTRVIDSAGRHYQFVYDALLPRQADDAGQRLTGVKLVQDHDGSAQDDWLVRYSFSAAGDLLAVRHRHGEVVREFEWQDHMLIAHRVPGGMEAHYTWDRHAPDGRVVGQQEAGGLARRYTYHVDHTQVTDSLGREEKYHFVGSGPGQRWTAHTRADGSRIEFRYDRAGRKVATIDPLGRETLVERDENGQVIGQVTPDGQHWTMERDGLGSTVGIKGPENQQWQIERSERGNPLAVTGPEGTTAFAYDDERLPDRPTTVTDAVGATHQREWNALGQVTAQIDCSQQRTEYAYDRHGYLASITNALGEITRTQHDEVGRRIVTQQPDGTHWHHHYDPQGRLVELEGPQGFRQQFFFDDHGRPVQRIEADGSHQYTAYDDVGRLSELTLGNGAVYRFAYDTMDRLASETGPDGREQQYRYDEAGQLIERIEAGRPGPDGQPLATRYEYDAAGRLTARHLPATEHAPVSSEHYRWGTNGQLMSVTNDHGEVTFSYDHAQRLTGEQQRHAGIEGGSPWQWEQRHTLTANGALQQSQFGDLPALNWHTYGSGHLHGLSAPDLNLDIALEPDALHRETQRRVSLGNGDQTQPLILERGYTNLGQLDHLTLRGAQANDGQQYQYDALGRMSFRALQGEQSKVIAYSYDAAGRLTGSQHGDQAHRYTVDAAGNRLDGQQALSDNRLGQLNGTRYRYDGAGNMIERQQPDGERLMMGYDGANRLVNLTHTSAYGHTTEAAYRYDGLGRRINKTVRHTNGTTTITHYGWDGDRIVREESDSQHTTVVYEPSSFVPMLRIDDTQQGHILSAFITDALGTPMQLVAANGETKWQAQPDDWTAVKNERGNTDQPIRFQGQWHDEESGLYYNRHRYYDPQQGRYISQDPIGLNGGTNLYGYVTNPIGMVDPMGLEGFFAETRVSIANSVRSGYESISKATAPFRDNAWGYVNTGANYLGGAGQIMTGAAFCSTVAGCMLGGPMIGLGVNSLQEAYTGDSGYIRSAAIAAGGEQMGNLAVDTANLGTSVGGLSRKVISPDSWKLFRNIRSDYVRKYETMSRGGLTIEGIGGATGVASGIENYFDSDEGQ</sequence>
<dbReference type="InterPro" id="IPR056823">
    <property type="entry name" value="TEN-like_YD-shell"/>
</dbReference>
<dbReference type="Pfam" id="PF22178">
    <property type="entry name" value="Gp5_trimer_C"/>
    <property type="match status" value="1"/>
</dbReference>
<reference evidence="9 10" key="1">
    <citation type="submission" date="2018-03" db="EMBL/GenBank/DDBJ databases">
        <title>Genomic Encyclopedia of Type Strains, Phase III (KMG-III): the genomes of soil and plant-associated and newly described type strains.</title>
        <authorList>
            <person name="Whitman W."/>
        </authorList>
    </citation>
    <scope>NUCLEOTIDE SEQUENCE [LARGE SCALE GENOMIC DNA]</scope>
    <source>
        <strain evidence="9 10">CGMCC 1.12152</strain>
    </source>
</reference>
<dbReference type="InterPro" id="IPR031325">
    <property type="entry name" value="RHS_repeat"/>
</dbReference>
<dbReference type="InterPro" id="IPR037026">
    <property type="entry name" value="Vgr_OB-fold_dom_sf"/>
</dbReference>
<evidence type="ECO:0000259" key="8">
    <source>
        <dbReference type="Pfam" id="PF25023"/>
    </source>
</evidence>
<dbReference type="Gene3D" id="3.55.50.10">
    <property type="entry name" value="Baseplate protein-like domains"/>
    <property type="match status" value="1"/>
</dbReference>
<evidence type="ECO:0000313" key="9">
    <source>
        <dbReference type="EMBL" id="PRY65846.1"/>
    </source>
</evidence>
<feature type="domain" description="DUF6531" evidence="6">
    <location>
        <begin position="703"/>
        <end position="777"/>
    </location>
</feature>
<keyword evidence="10" id="KW-1185">Reference proteome</keyword>
<dbReference type="Pfam" id="PF13988">
    <property type="entry name" value="DUF4225"/>
    <property type="match status" value="1"/>
</dbReference>
<dbReference type="InterPro" id="IPR022385">
    <property type="entry name" value="Rhs_assc_core"/>
</dbReference>
<feature type="domain" description="Gp5/Type VI secretion system Vgr protein OB-fold" evidence="5">
    <location>
        <begin position="399"/>
        <end position="465"/>
    </location>
</feature>
<dbReference type="InterPro" id="IPR006531">
    <property type="entry name" value="Gp5/Vgr_OB"/>
</dbReference>
<name>A0A2T0V6P3_9GAMM</name>
<dbReference type="Pfam" id="PF05954">
    <property type="entry name" value="Phage_GPD"/>
    <property type="match status" value="1"/>
</dbReference>
<dbReference type="InterPro" id="IPR006530">
    <property type="entry name" value="YD"/>
</dbReference>
<dbReference type="Pfam" id="PF25023">
    <property type="entry name" value="TEN_YD-shell"/>
    <property type="match status" value="1"/>
</dbReference>
<comment type="caution">
    <text evidence="9">The sequence shown here is derived from an EMBL/GenBank/DDBJ whole genome shotgun (WGS) entry which is preliminary data.</text>
</comment>
<dbReference type="InterPro" id="IPR054030">
    <property type="entry name" value="Gp5_Vgr_C"/>
</dbReference>
<dbReference type="Gene3D" id="2.30.110.50">
    <property type="match status" value="1"/>
</dbReference>
<dbReference type="InterPro" id="IPR006533">
    <property type="entry name" value="T6SS_Vgr_RhsGE"/>
</dbReference>
<comment type="similarity">
    <text evidence="2">Belongs to the VgrG protein family.</text>
</comment>
<evidence type="ECO:0000313" key="10">
    <source>
        <dbReference type="Proteomes" id="UP000237647"/>
    </source>
</evidence>
<dbReference type="Pfam" id="PF04717">
    <property type="entry name" value="Phage_base_V"/>
    <property type="match status" value="1"/>
</dbReference>
<feature type="domain" description="Gp5/Type VI secretion system Vgr C-terminal trimerisation" evidence="7">
    <location>
        <begin position="483"/>
        <end position="587"/>
    </location>
</feature>
<comment type="subcellular location">
    <subcellularLocation>
        <location evidence="1">Secreted</location>
    </subcellularLocation>
</comment>
<dbReference type="NCBIfam" id="TIGR01646">
    <property type="entry name" value="vgr_GE"/>
    <property type="match status" value="1"/>
</dbReference>
<dbReference type="PANTHER" id="PTHR32305">
    <property type="match status" value="1"/>
</dbReference>
<dbReference type="Proteomes" id="UP000237647">
    <property type="component" value="Unassembled WGS sequence"/>
</dbReference>
<dbReference type="Pfam" id="PF05593">
    <property type="entry name" value="RHS_repeat"/>
    <property type="match status" value="2"/>
</dbReference>
<evidence type="ECO:0000256" key="2">
    <source>
        <dbReference type="ARBA" id="ARBA00005558"/>
    </source>
</evidence>
<dbReference type="InterPro" id="IPR025320">
    <property type="entry name" value="DUF4225"/>
</dbReference>
<dbReference type="SUPFAM" id="SSF69304">
    <property type="entry name" value="Tricorn protease N-terminal domain"/>
    <property type="match status" value="1"/>
</dbReference>
<dbReference type="SUPFAM" id="SSF69349">
    <property type="entry name" value="Phage fibre proteins"/>
    <property type="match status" value="1"/>
</dbReference>
<dbReference type="GO" id="GO:0005576">
    <property type="term" value="C:extracellular region"/>
    <property type="evidence" value="ECO:0007669"/>
    <property type="project" value="UniProtKB-SubCell"/>
</dbReference>
<organism evidence="9 10">
    <name type="scientific">Vreelandella songnenensis</name>
    <dbReference type="NCBI Taxonomy" id="1176243"/>
    <lineage>
        <taxon>Bacteria</taxon>
        <taxon>Pseudomonadati</taxon>
        <taxon>Pseudomonadota</taxon>
        <taxon>Gammaproteobacteria</taxon>
        <taxon>Oceanospirillales</taxon>
        <taxon>Halomonadaceae</taxon>
        <taxon>Vreelandella</taxon>
    </lineage>
</organism>
<dbReference type="NCBIfam" id="TIGR03696">
    <property type="entry name" value="Rhs_assc_core"/>
    <property type="match status" value="1"/>
</dbReference>
<protein>
    <submittedName>
        <fullName evidence="9">Rhs element Vgr protein</fullName>
    </submittedName>
</protein>
<dbReference type="NCBIfam" id="TIGR01643">
    <property type="entry name" value="YD_repeat_2x"/>
    <property type="match status" value="6"/>
</dbReference>
<evidence type="ECO:0000256" key="4">
    <source>
        <dbReference type="ARBA" id="ARBA00022737"/>
    </source>
</evidence>
<proteinExistence type="inferred from homology"/>
<dbReference type="SUPFAM" id="SSF69279">
    <property type="entry name" value="Phage tail proteins"/>
    <property type="match status" value="2"/>
</dbReference>
<keyword evidence="3" id="KW-0964">Secreted</keyword>
<evidence type="ECO:0000256" key="3">
    <source>
        <dbReference type="ARBA" id="ARBA00022525"/>
    </source>
</evidence>
<feature type="domain" description="Teneurin-like YD-shell" evidence="8">
    <location>
        <begin position="1483"/>
        <end position="1743"/>
    </location>
</feature>